<evidence type="ECO:0000256" key="1">
    <source>
        <dbReference type="ARBA" id="ARBA00001946"/>
    </source>
</evidence>
<name>A0A2I7TIH9_BACVE</name>
<evidence type="ECO:0000313" key="5">
    <source>
        <dbReference type="Proteomes" id="UP000587477"/>
    </source>
</evidence>
<dbReference type="RefSeq" id="WP_014419370.1">
    <property type="nucleotide sequence ID" value="NZ_BDDG01000001.1"/>
</dbReference>
<dbReference type="Proteomes" id="UP000587477">
    <property type="component" value="Chromosome"/>
</dbReference>
<dbReference type="InterPro" id="IPR020476">
    <property type="entry name" value="Nudix_hydrolase"/>
</dbReference>
<comment type="cofactor">
    <cofactor evidence="1">
        <name>Mg(2+)</name>
        <dbReference type="ChEBI" id="CHEBI:18420"/>
    </cofactor>
</comment>
<proteinExistence type="inferred from homology"/>
<reference evidence="5" key="1">
    <citation type="submission" date="2020-10" db="EMBL/GenBank/DDBJ databases">
        <title>Complete genome sequence of Bacillus velezensis NST6.</title>
        <authorList>
            <person name="Choi J."/>
        </authorList>
    </citation>
    <scope>NUCLEOTIDE SEQUENCE [LARGE SCALE GENOMIC DNA]</scope>
    <source>
        <strain evidence="5">NST6</strain>
    </source>
</reference>
<dbReference type="PANTHER" id="PTHR43046:SF14">
    <property type="entry name" value="MUTT_NUDIX FAMILY PROTEIN"/>
    <property type="match status" value="1"/>
</dbReference>
<dbReference type="AlphaFoldDB" id="A0A2I7TIH9"/>
<keyword evidence="2 3" id="KW-0378">Hydrolase</keyword>
<dbReference type="InterPro" id="IPR000086">
    <property type="entry name" value="NUDIX_hydrolase_dom"/>
</dbReference>
<dbReference type="PRINTS" id="PR00502">
    <property type="entry name" value="NUDIXFAMILY"/>
</dbReference>
<comment type="similarity">
    <text evidence="3">Belongs to the Nudix hydrolase family.</text>
</comment>
<dbReference type="PROSITE" id="PS00893">
    <property type="entry name" value="NUDIX_BOX"/>
    <property type="match status" value="1"/>
</dbReference>
<accession>A0A2I7TIH9</accession>
<evidence type="ECO:0000313" key="4">
    <source>
        <dbReference type="EMBL" id="QOY26723.1"/>
    </source>
</evidence>
<accession>A0A2D3DIR0</accession>
<gene>
    <name evidence="4" type="primary">mutT</name>
    <name evidence="4" type="ORF">BACVE_001730</name>
</gene>
<organism evidence="4 5">
    <name type="scientific">Bacillus velezensis</name>
    <dbReference type="NCBI Taxonomy" id="492670"/>
    <lineage>
        <taxon>Bacteria</taxon>
        <taxon>Bacillati</taxon>
        <taxon>Bacillota</taxon>
        <taxon>Bacilli</taxon>
        <taxon>Bacillales</taxon>
        <taxon>Bacillaceae</taxon>
        <taxon>Bacillus</taxon>
        <taxon>Bacillus amyloliquefaciens group</taxon>
    </lineage>
</organism>
<dbReference type="PANTHER" id="PTHR43046">
    <property type="entry name" value="GDP-MANNOSE MANNOSYL HYDROLASE"/>
    <property type="match status" value="1"/>
</dbReference>
<evidence type="ECO:0000256" key="3">
    <source>
        <dbReference type="RuleBase" id="RU003476"/>
    </source>
</evidence>
<dbReference type="GO" id="GO:0035539">
    <property type="term" value="F:8-oxo-7,8-dihydrodeoxyguanosine triphosphate pyrophosphatase activity"/>
    <property type="evidence" value="ECO:0007669"/>
    <property type="project" value="UniProtKB-EC"/>
</dbReference>
<dbReference type="EMBL" id="CP063687">
    <property type="protein sequence ID" value="QOY26723.1"/>
    <property type="molecule type" value="Genomic_DNA"/>
</dbReference>
<dbReference type="STRING" id="1155777.BANAU_3956"/>
<protein>
    <submittedName>
        <fullName evidence="4">8-oxo-dGTP diphosphatase</fullName>
        <ecNumber evidence="4">3.6.1.55</ecNumber>
    </submittedName>
</protein>
<dbReference type="PROSITE" id="PS51462">
    <property type="entry name" value="NUDIX"/>
    <property type="match status" value="1"/>
</dbReference>
<evidence type="ECO:0000256" key="2">
    <source>
        <dbReference type="ARBA" id="ARBA00022801"/>
    </source>
</evidence>
<dbReference type="InterPro" id="IPR020084">
    <property type="entry name" value="NUDIX_hydrolase_CS"/>
</dbReference>
<dbReference type="Gene3D" id="3.90.79.10">
    <property type="entry name" value="Nucleoside Triphosphate Pyrophosphohydrolase"/>
    <property type="match status" value="1"/>
</dbReference>
<dbReference type="EC" id="3.6.1.55" evidence="4"/>
<dbReference type="InterPro" id="IPR015797">
    <property type="entry name" value="NUDIX_hydrolase-like_dom_sf"/>
</dbReference>
<dbReference type="Pfam" id="PF00293">
    <property type="entry name" value="NUDIX"/>
    <property type="match status" value="1"/>
</dbReference>
<dbReference type="SUPFAM" id="SSF55811">
    <property type="entry name" value="Nudix"/>
    <property type="match status" value="1"/>
</dbReference>
<sequence length="142" mass="16271">MEKTEHPRVGVGAFILNEEQELLLVLRKKDPEANHWSIPGGKVEWMEKAEDTVIREIKEEVGVTIQVDSLLCVTNHILHDEETHWVCPTYQCSIQTGTVRNCELNAIIDVGWFSLQNLPDPLTLTTKNALESYLNKFESQRK</sequence>